<dbReference type="EMBL" id="BAAAPN010000014">
    <property type="protein sequence ID" value="GAA1747450.1"/>
    <property type="molecule type" value="Genomic_DNA"/>
</dbReference>
<dbReference type="Proteomes" id="UP001501475">
    <property type="component" value="Unassembled WGS sequence"/>
</dbReference>
<protein>
    <submittedName>
        <fullName evidence="1">Uncharacterized protein</fullName>
    </submittedName>
</protein>
<evidence type="ECO:0000313" key="1">
    <source>
        <dbReference type="EMBL" id="GAA1747450.1"/>
    </source>
</evidence>
<comment type="caution">
    <text evidence="1">The sequence shown here is derived from an EMBL/GenBank/DDBJ whole genome shotgun (WGS) entry which is preliminary data.</text>
</comment>
<accession>A0ABN2K395</accession>
<keyword evidence="2" id="KW-1185">Reference proteome</keyword>
<gene>
    <name evidence="1" type="ORF">GCM10009810_05070</name>
</gene>
<evidence type="ECO:0000313" key="2">
    <source>
        <dbReference type="Proteomes" id="UP001501475"/>
    </source>
</evidence>
<organism evidence="1 2">
    <name type="scientific">Nostocoides vanveenii</name>
    <dbReference type="NCBI Taxonomy" id="330835"/>
    <lineage>
        <taxon>Bacteria</taxon>
        <taxon>Bacillati</taxon>
        <taxon>Actinomycetota</taxon>
        <taxon>Actinomycetes</taxon>
        <taxon>Micrococcales</taxon>
        <taxon>Intrasporangiaceae</taxon>
        <taxon>Nostocoides</taxon>
    </lineage>
</organism>
<dbReference type="RefSeq" id="WP_344061661.1">
    <property type="nucleotide sequence ID" value="NZ_BAAAPN010000014.1"/>
</dbReference>
<name>A0ABN2K395_9MICO</name>
<sequence>MIYEGSNVGASAAAAEVGARSVPFTVSLAPPEFFLEHLASVTEVDLTGPLIDPTPGL</sequence>
<reference evidence="1 2" key="1">
    <citation type="journal article" date="2019" name="Int. J. Syst. Evol. Microbiol.">
        <title>The Global Catalogue of Microorganisms (GCM) 10K type strain sequencing project: providing services to taxonomists for standard genome sequencing and annotation.</title>
        <authorList>
            <consortium name="The Broad Institute Genomics Platform"/>
            <consortium name="The Broad Institute Genome Sequencing Center for Infectious Disease"/>
            <person name="Wu L."/>
            <person name="Ma J."/>
        </authorList>
    </citation>
    <scope>NUCLEOTIDE SEQUENCE [LARGE SCALE GENOMIC DNA]</scope>
    <source>
        <strain evidence="1 2">JCM 15591</strain>
    </source>
</reference>
<proteinExistence type="predicted"/>